<dbReference type="Proteomes" id="UP000231581">
    <property type="component" value="Unassembled WGS sequence"/>
</dbReference>
<dbReference type="EMBL" id="PCSZ01000063">
    <property type="protein sequence ID" value="PIP60424.1"/>
    <property type="molecule type" value="Genomic_DNA"/>
</dbReference>
<sequence>MVTESLWGSEAGPFTVRTKHGSVRVQAFPFKGHQILILARSFNIKREALDKLNVVQLPEGAALVQNKELSRRTAQRVTHQIVTGGIYDLFRSLAHVARTEKEEVGDMHKMRQLTFDCIGSMRAWGVLSGDEQEAAISLFALMGEELDEPKRNLKKRTASDRYQKAARLRTSRGKTAPMPAALTASAGASHLDKRSKEARDIANFFTPRRIEVYERIQEVHRVMDDVWDVFQTLSSNFNAVGLAARRPTQATKRLAQEKISSLARALEHIRVRPYIGLLDGLLKDLRTLRKEIDAFVPSEAMPAIHLASFTGPIRSKIRAMRFIRCVEMRLILPLAFLEQRWKRWNKSRREDVALFFRRNFLEVHQHLERLHDEELSKDLRAEALSVFAEIQRGLLFSSLAPDEARKSVRKSKKLLKTLVYNFS</sequence>
<proteinExistence type="predicted"/>
<protein>
    <submittedName>
        <fullName evidence="1">Uncharacterized protein</fullName>
    </submittedName>
</protein>
<dbReference type="AlphaFoldDB" id="A0A2H0BS30"/>
<comment type="caution">
    <text evidence="1">The sequence shown here is derived from an EMBL/GenBank/DDBJ whole genome shotgun (WGS) entry which is preliminary data.</text>
</comment>
<evidence type="ECO:0000313" key="2">
    <source>
        <dbReference type="Proteomes" id="UP000231581"/>
    </source>
</evidence>
<gene>
    <name evidence="1" type="ORF">COX00_03350</name>
</gene>
<organism evidence="1 2">
    <name type="scientific">Candidatus Uhrbacteria bacterium CG22_combo_CG10-13_8_21_14_all_47_17</name>
    <dbReference type="NCBI Taxonomy" id="1975041"/>
    <lineage>
        <taxon>Bacteria</taxon>
        <taxon>Candidatus Uhriibacteriota</taxon>
    </lineage>
</organism>
<reference evidence="1 2" key="1">
    <citation type="submission" date="2017-09" db="EMBL/GenBank/DDBJ databases">
        <title>Depth-based differentiation of microbial function through sediment-hosted aquifers and enrichment of novel symbionts in the deep terrestrial subsurface.</title>
        <authorList>
            <person name="Probst A.J."/>
            <person name="Ladd B."/>
            <person name="Jarett J.K."/>
            <person name="Geller-Mcgrath D.E."/>
            <person name="Sieber C.M."/>
            <person name="Emerson J.B."/>
            <person name="Anantharaman K."/>
            <person name="Thomas B.C."/>
            <person name="Malmstrom R."/>
            <person name="Stieglmeier M."/>
            <person name="Klingl A."/>
            <person name="Woyke T."/>
            <person name="Ryan C.M."/>
            <person name="Banfield J.F."/>
        </authorList>
    </citation>
    <scope>NUCLEOTIDE SEQUENCE [LARGE SCALE GENOMIC DNA]</scope>
    <source>
        <strain evidence="1">CG22_combo_CG10-13_8_21_14_all_47_17</strain>
    </source>
</reference>
<accession>A0A2H0BS30</accession>
<evidence type="ECO:0000313" key="1">
    <source>
        <dbReference type="EMBL" id="PIP60424.1"/>
    </source>
</evidence>
<name>A0A2H0BS30_9BACT</name>